<evidence type="ECO:0000256" key="1">
    <source>
        <dbReference type="SAM" id="MobiDB-lite"/>
    </source>
</evidence>
<keyword evidence="5" id="KW-1185">Reference proteome</keyword>
<dbReference type="InterPro" id="IPR029063">
    <property type="entry name" value="SAM-dependent_MTases_sf"/>
</dbReference>
<dbReference type="Pfam" id="PF05050">
    <property type="entry name" value="Methyltransf_21"/>
    <property type="match status" value="1"/>
</dbReference>
<dbReference type="KEGG" id="scac:106080950"/>
<dbReference type="GO" id="GO:0005794">
    <property type="term" value="C:Golgi apparatus"/>
    <property type="evidence" value="ECO:0007669"/>
    <property type="project" value="TreeGrafter"/>
</dbReference>
<feature type="region of interest" description="Disordered" evidence="1">
    <location>
        <begin position="1"/>
        <end position="55"/>
    </location>
</feature>
<sequence>MSKLHVSSATSAATKSLAPEHTQPQLQRNERAASENPNSAAHTQHRRHSSLSGRVCGKSLAKSASITDIANKLEQYESITLPDRVNMAAAATTTTTTTTERAAANSVTTTSSCKRIAAAARDSSLADEVDGDETRRRRLPAALRNELKAATKDCSESLHNASIVGGRTSITSYDEPDHLQHRFSRTAAASGVVVASADSTTAATLSTSVLSGARQAQLDNFSSSSNLDNGFSDMLGCTSGMSSVFSSPSASTVSSPLSTPTRLSPQLQQHHRQQQQSSCCQKSIASTKNSCSSASSTNNHPYLHDHHDHADLHSHHHQHQHQHNKHLHHHIAALSSSSANGSKNLKKFDPRLGPSPYRQLLPIALCILSFATVFSILIVYMDTTEIRHQQFRLNMSRDYDFFDVAQDDPILIAFLREIHMRKYSKHCFKSMTDGSSSSSSGGGGGFAASLSSPTSSSASSTTSTSSTPLGPGGGGKAGRGGVDGLIGVDQHFNFSAHPNELTPKMAYYVANLLQRKTNGAVIQSLTGSLGQLMTAPWLSETLNWGGIIVEPEPRRFFTLCKQNGLRPRMELVQACVSPKSYPKEVVTAHNEESEVRINSLLDEETSWFNSRVKCFPLYTIMLATNRVEYDLLSLGVHGHELEILQTLPFDKIKIEIISIHLLENQEDVSSYIQTITKFLQRKGYKLQKKFGRNYFYRRLSSSTKSSSTSQGTTPIRTRTKDILLKTP</sequence>
<dbReference type="OrthoDB" id="6357215at2759"/>
<dbReference type="GO" id="GO:0031902">
    <property type="term" value="C:late endosome membrane"/>
    <property type="evidence" value="ECO:0007669"/>
    <property type="project" value="TreeGrafter"/>
</dbReference>
<reference evidence="4" key="1">
    <citation type="submission" date="2020-05" db="UniProtKB">
        <authorList>
            <consortium name="EnsemblMetazoa"/>
        </authorList>
    </citation>
    <scope>IDENTIFICATION</scope>
    <source>
        <strain evidence="4">USDA</strain>
    </source>
</reference>
<feature type="region of interest" description="Disordered" evidence="1">
    <location>
        <begin position="434"/>
        <end position="480"/>
    </location>
</feature>
<keyword evidence="2" id="KW-0472">Membrane</keyword>
<feature type="compositionally biased region" description="Low complexity" evidence="1">
    <location>
        <begin position="7"/>
        <end position="17"/>
    </location>
</feature>
<feature type="compositionally biased region" description="Low complexity" evidence="1">
    <location>
        <begin position="702"/>
        <end position="713"/>
    </location>
</feature>
<feature type="compositionally biased region" description="Basic and acidic residues" evidence="1">
    <location>
        <begin position="302"/>
        <end position="313"/>
    </location>
</feature>
<dbReference type="GO" id="GO:0005789">
    <property type="term" value="C:endoplasmic reticulum membrane"/>
    <property type="evidence" value="ECO:0007669"/>
    <property type="project" value="TreeGrafter"/>
</dbReference>
<accession>A0A1I8PN11</accession>
<protein>
    <recommendedName>
        <fullName evidence="3">Methyltransferase FkbM domain-containing protein</fullName>
    </recommendedName>
</protein>
<dbReference type="InterPro" id="IPR006342">
    <property type="entry name" value="FkbM_mtfrase"/>
</dbReference>
<feature type="compositionally biased region" description="Low complexity" evidence="1">
    <location>
        <begin position="248"/>
        <end position="301"/>
    </location>
</feature>
<keyword evidence="2" id="KW-1133">Transmembrane helix</keyword>
<dbReference type="PANTHER" id="PTHR34009:SF2">
    <property type="entry name" value="PROTEIN STAR"/>
    <property type="match status" value="1"/>
</dbReference>
<dbReference type="Proteomes" id="UP000095300">
    <property type="component" value="Unassembled WGS sequence"/>
</dbReference>
<dbReference type="STRING" id="35570.A0A1I8PN11"/>
<dbReference type="InterPro" id="IPR053202">
    <property type="entry name" value="EGF_Rcpt_Signaling_Reg"/>
</dbReference>
<feature type="transmembrane region" description="Helical" evidence="2">
    <location>
        <begin position="360"/>
        <end position="380"/>
    </location>
</feature>
<name>A0A1I8PN11_STOCA</name>
<dbReference type="PANTHER" id="PTHR34009">
    <property type="entry name" value="PROTEIN STAR"/>
    <property type="match status" value="1"/>
</dbReference>
<feature type="compositionally biased region" description="Gly residues" evidence="1">
    <location>
        <begin position="470"/>
        <end position="480"/>
    </location>
</feature>
<feature type="compositionally biased region" description="Basic and acidic residues" evidence="1">
    <location>
        <begin position="718"/>
        <end position="727"/>
    </location>
</feature>
<dbReference type="Gene3D" id="3.40.50.150">
    <property type="entry name" value="Vaccinia Virus protein VP39"/>
    <property type="match status" value="1"/>
</dbReference>
<dbReference type="VEuPathDB" id="VectorBase:SCAU009579"/>
<gene>
    <name evidence="4" type="primary">106080950</name>
</gene>
<dbReference type="AlphaFoldDB" id="A0A1I8PN11"/>
<feature type="compositionally biased region" description="Low complexity" evidence="1">
    <location>
        <begin position="447"/>
        <end position="469"/>
    </location>
</feature>
<dbReference type="EnsemblMetazoa" id="SCAU009579-RA">
    <property type="protein sequence ID" value="SCAU009579-PA"/>
    <property type="gene ID" value="SCAU009579"/>
</dbReference>
<evidence type="ECO:0000313" key="4">
    <source>
        <dbReference type="EnsemblMetazoa" id="SCAU009579-PA"/>
    </source>
</evidence>
<evidence type="ECO:0000256" key="2">
    <source>
        <dbReference type="SAM" id="Phobius"/>
    </source>
</evidence>
<proteinExistence type="predicted"/>
<feature type="domain" description="Methyltransferase FkbM" evidence="3">
    <location>
        <begin position="540"/>
        <end position="686"/>
    </location>
</feature>
<evidence type="ECO:0000259" key="3">
    <source>
        <dbReference type="Pfam" id="PF05050"/>
    </source>
</evidence>
<evidence type="ECO:0000313" key="5">
    <source>
        <dbReference type="Proteomes" id="UP000095300"/>
    </source>
</evidence>
<feature type="region of interest" description="Disordered" evidence="1">
    <location>
        <begin position="248"/>
        <end position="329"/>
    </location>
</feature>
<keyword evidence="2" id="KW-0812">Transmembrane</keyword>
<feature type="region of interest" description="Disordered" evidence="1">
    <location>
        <begin position="702"/>
        <end position="727"/>
    </location>
</feature>
<dbReference type="GO" id="GO:0006888">
    <property type="term" value="P:endoplasmic reticulum to Golgi vesicle-mediated transport"/>
    <property type="evidence" value="ECO:0007669"/>
    <property type="project" value="TreeGrafter"/>
</dbReference>
<dbReference type="GO" id="GO:0005886">
    <property type="term" value="C:plasma membrane"/>
    <property type="evidence" value="ECO:0007669"/>
    <property type="project" value="TreeGrafter"/>
</dbReference>
<dbReference type="GO" id="GO:0016197">
    <property type="term" value="P:endosomal transport"/>
    <property type="evidence" value="ECO:0007669"/>
    <property type="project" value="TreeGrafter"/>
</dbReference>
<organism evidence="4 5">
    <name type="scientific">Stomoxys calcitrans</name>
    <name type="common">Stable fly</name>
    <name type="synonym">Conops calcitrans</name>
    <dbReference type="NCBI Taxonomy" id="35570"/>
    <lineage>
        <taxon>Eukaryota</taxon>
        <taxon>Metazoa</taxon>
        <taxon>Ecdysozoa</taxon>
        <taxon>Arthropoda</taxon>
        <taxon>Hexapoda</taxon>
        <taxon>Insecta</taxon>
        <taxon>Pterygota</taxon>
        <taxon>Neoptera</taxon>
        <taxon>Endopterygota</taxon>
        <taxon>Diptera</taxon>
        <taxon>Brachycera</taxon>
        <taxon>Muscomorpha</taxon>
        <taxon>Muscoidea</taxon>
        <taxon>Muscidae</taxon>
        <taxon>Stomoxys</taxon>
    </lineage>
</organism>
<feature type="compositionally biased region" description="Basic residues" evidence="1">
    <location>
        <begin position="314"/>
        <end position="329"/>
    </location>
</feature>